<dbReference type="Proteomes" id="UP001145799">
    <property type="component" value="Unassembled WGS sequence"/>
</dbReference>
<reference evidence="1" key="1">
    <citation type="submission" date="2022-12" db="EMBL/GenBank/DDBJ databases">
        <title>Gycomyces niveus sp.nov., a novel actinomycete isolated from soil in Shouguang.</title>
        <authorList>
            <person name="Yang X."/>
        </authorList>
    </citation>
    <scope>NUCLEOTIDE SEQUENCE</scope>
    <source>
        <strain evidence="1">DSM 44724</strain>
    </source>
</reference>
<evidence type="ECO:0000313" key="3">
    <source>
        <dbReference type="Proteomes" id="UP001145799"/>
    </source>
</evidence>
<dbReference type="Proteomes" id="UP001183604">
    <property type="component" value="Unassembled WGS sequence"/>
</dbReference>
<protein>
    <submittedName>
        <fullName evidence="1">Uncharacterized protein</fullName>
    </submittedName>
</protein>
<dbReference type="EMBL" id="JAVDYD010000001">
    <property type="protein sequence ID" value="MDR7337272.1"/>
    <property type="molecule type" value="Genomic_DNA"/>
</dbReference>
<dbReference type="EMBL" id="JAPZVQ010000004">
    <property type="protein sequence ID" value="MDA1385114.1"/>
    <property type="molecule type" value="Genomic_DNA"/>
</dbReference>
<reference evidence="2 4" key="2">
    <citation type="submission" date="2023-07" db="EMBL/GenBank/DDBJ databases">
        <title>Sequencing the genomes of 1000 actinobacteria strains.</title>
        <authorList>
            <person name="Klenk H.-P."/>
        </authorList>
    </citation>
    <scope>NUCLEOTIDE SEQUENCE [LARGE SCALE GENOMIC DNA]</scope>
    <source>
        <strain evidence="2 4">DSM 44724</strain>
    </source>
</reference>
<gene>
    <name evidence="2" type="ORF">J2S69_000991</name>
    <name evidence="1" type="ORF">O2L01_08970</name>
</gene>
<evidence type="ECO:0000313" key="2">
    <source>
        <dbReference type="EMBL" id="MDR7337272.1"/>
    </source>
</evidence>
<dbReference type="RefSeq" id="WP_270121579.1">
    <property type="nucleotide sequence ID" value="NZ_BAAAOM010000002.1"/>
</dbReference>
<keyword evidence="4" id="KW-1185">Reference proteome</keyword>
<proteinExistence type="predicted"/>
<dbReference type="AlphaFoldDB" id="A0A9X3PJE4"/>
<evidence type="ECO:0000313" key="1">
    <source>
        <dbReference type="EMBL" id="MDA1385114.1"/>
    </source>
</evidence>
<comment type="caution">
    <text evidence="1">The sequence shown here is derived from an EMBL/GenBank/DDBJ whole genome shotgun (WGS) entry which is preliminary data.</text>
</comment>
<organism evidence="1 3">
    <name type="scientific">Glycomyces lechevalierae</name>
    <dbReference type="NCBI Taxonomy" id="256034"/>
    <lineage>
        <taxon>Bacteria</taxon>
        <taxon>Bacillati</taxon>
        <taxon>Actinomycetota</taxon>
        <taxon>Actinomycetes</taxon>
        <taxon>Glycomycetales</taxon>
        <taxon>Glycomycetaceae</taxon>
        <taxon>Glycomyces</taxon>
    </lineage>
</organism>
<evidence type="ECO:0000313" key="4">
    <source>
        <dbReference type="Proteomes" id="UP001183604"/>
    </source>
</evidence>
<name>A0A9X3PJE4_9ACTN</name>
<accession>A0A9X3PJE4</accession>
<sequence length="204" mass="22074">MMRANTIDSATALNLEAQALFGTGLATPSDWDIVDVRAGDHDGLPVTVIRRQPGGYRLGGPHTTVVADRDGRLLGYTSLRPGGPTRLPDRAESRKAAFDLIRRAAGAYADDLVVQWIKPHDETVTDDGGQVRTVTGMKVKTRHADGRYTWAVVGPGGVCLTYERGIHWDAARSRRGTPMWLHDGWIAAHDGVGPQLDPPYAIAS</sequence>